<dbReference type="InterPro" id="IPR045857">
    <property type="entry name" value="O16G_dom_2"/>
</dbReference>
<proteinExistence type="inferred from homology"/>
<dbReference type="EMBL" id="JACHOB010000004">
    <property type="protein sequence ID" value="MBB4659521.1"/>
    <property type="molecule type" value="Genomic_DNA"/>
</dbReference>
<organism evidence="5 6">
    <name type="scientific">Parvularcula dongshanensis</name>
    <dbReference type="NCBI Taxonomy" id="1173995"/>
    <lineage>
        <taxon>Bacteria</taxon>
        <taxon>Pseudomonadati</taxon>
        <taxon>Pseudomonadota</taxon>
        <taxon>Alphaproteobacteria</taxon>
        <taxon>Parvularculales</taxon>
        <taxon>Parvularculaceae</taxon>
        <taxon>Parvularcula</taxon>
    </lineage>
</organism>
<evidence type="ECO:0000313" key="6">
    <source>
        <dbReference type="Proteomes" id="UP000563524"/>
    </source>
</evidence>
<gene>
    <name evidence="5" type="ORF">GGQ59_002058</name>
</gene>
<comment type="caution">
    <text evidence="5">The sequence shown here is derived from an EMBL/GenBank/DDBJ whole genome shotgun (WGS) entry which is preliminary data.</text>
</comment>
<feature type="domain" description="Glycosyl hydrolase family 13 catalytic" evidence="4">
    <location>
        <begin position="12"/>
        <end position="392"/>
    </location>
</feature>
<dbReference type="SUPFAM" id="SSF51445">
    <property type="entry name" value="(Trans)glycosidases"/>
    <property type="match status" value="1"/>
</dbReference>
<dbReference type="Gene3D" id="2.60.40.1180">
    <property type="entry name" value="Golgi alpha-mannosidase II"/>
    <property type="match status" value="1"/>
</dbReference>
<protein>
    <submittedName>
        <fullName evidence="5">Alpha-glucosidase</fullName>
        <ecNumber evidence="5">3.2.1.20</ecNumber>
    </submittedName>
</protein>
<dbReference type="InterPro" id="IPR006047">
    <property type="entry name" value="GH13_cat_dom"/>
</dbReference>
<keyword evidence="2 5" id="KW-0378">Hydrolase</keyword>
<dbReference type="Gene3D" id="3.90.400.10">
    <property type="entry name" value="Oligo-1,6-glucosidase, Domain 2"/>
    <property type="match status" value="1"/>
</dbReference>
<dbReference type="GO" id="GO:0009313">
    <property type="term" value="P:oligosaccharide catabolic process"/>
    <property type="evidence" value="ECO:0007669"/>
    <property type="project" value="TreeGrafter"/>
</dbReference>
<evidence type="ECO:0000256" key="3">
    <source>
        <dbReference type="ARBA" id="ARBA00023295"/>
    </source>
</evidence>
<dbReference type="Gene3D" id="3.20.20.80">
    <property type="entry name" value="Glycosidases"/>
    <property type="match status" value="1"/>
</dbReference>
<dbReference type="Proteomes" id="UP000563524">
    <property type="component" value="Unassembled WGS sequence"/>
</dbReference>
<evidence type="ECO:0000259" key="4">
    <source>
        <dbReference type="SMART" id="SM00642"/>
    </source>
</evidence>
<dbReference type="RefSeq" id="WP_183818206.1">
    <property type="nucleotide sequence ID" value="NZ_JACHOB010000004.1"/>
</dbReference>
<keyword evidence="3 5" id="KW-0326">Glycosidase</keyword>
<reference evidence="5 6" key="1">
    <citation type="submission" date="2020-08" db="EMBL/GenBank/DDBJ databases">
        <title>Genomic Encyclopedia of Type Strains, Phase IV (KMG-IV): sequencing the most valuable type-strain genomes for metagenomic binning, comparative biology and taxonomic classification.</title>
        <authorList>
            <person name="Goeker M."/>
        </authorList>
    </citation>
    <scope>NUCLEOTIDE SEQUENCE [LARGE SCALE GENOMIC DNA]</scope>
    <source>
        <strain evidence="5 6">DSM 102850</strain>
    </source>
</reference>
<dbReference type="GO" id="GO:0004556">
    <property type="term" value="F:alpha-amylase activity"/>
    <property type="evidence" value="ECO:0007669"/>
    <property type="project" value="TreeGrafter"/>
</dbReference>
<dbReference type="InterPro" id="IPR017853">
    <property type="entry name" value="GH"/>
</dbReference>
<dbReference type="InterPro" id="IPR013780">
    <property type="entry name" value="Glyco_hydro_b"/>
</dbReference>
<dbReference type="PANTHER" id="PTHR10357">
    <property type="entry name" value="ALPHA-AMYLASE FAMILY MEMBER"/>
    <property type="match status" value="1"/>
</dbReference>
<evidence type="ECO:0000256" key="2">
    <source>
        <dbReference type="ARBA" id="ARBA00022801"/>
    </source>
</evidence>
<accession>A0A840I5G8</accession>
<comment type="similarity">
    <text evidence="1">Belongs to the glycosyl hydrolase 13 family.</text>
</comment>
<dbReference type="AlphaFoldDB" id="A0A840I5G8"/>
<dbReference type="CDD" id="cd11330">
    <property type="entry name" value="AmyAc_OligoGlu"/>
    <property type="match status" value="1"/>
</dbReference>
<dbReference type="FunFam" id="3.90.400.10:FF:000002">
    <property type="entry name" value="Sucrose isomerase"/>
    <property type="match status" value="1"/>
</dbReference>
<dbReference type="SMART" id="SM00642">
    <property type="entry name" value="Aamy"/>
    <property type="match status" value="1"/>
</dbReference>
<keyword evidence="6" id="KW-1185">Reference proteome</keyword>
<dbReference type="EC" id="3.2.1.20" evidence="5"/>
<name>A0A840I5G8_9PROT</name>
<dbReference type="PANTHER" id="PTHR10357:SF179">
    <property type="entry name" value="NEUTRAL AND BASIC AMINO ACID TRANSPORT PROTEIN RBAT"/>
    <property type="match status" value="1"/>
</dbReference>
<evidence type="ECO:0000313" key="5">
    <source>
        <dbReference type="EMBL" id="MBB4659521.1"/>
    </source>
</evidence>
<dbReference type="Pfam" id="PF00128">
    <property type="entry name" value="Alpha-amylase"/>
    <property type="match status" value="1"/>
</dbReference>
<sequence length="525" mass="59538">MSEWWKDAVFYQVYPRSFLDTDGDGVGDLEGIRRKLPYVASLGVGAIWLSPVFPSPMADFGYDVSDYTGIDPMFGDLAGFDRLLEEAHGRGLKLIIDQVYSHSSDRHPWFQESRKDRTNPKADWYVWADPAPDGGPPNNWLSVFGGAAWSWDSRRRQYYLHNFLEEQPDLNFHEPAVREAILNVARFWLDRGVDGFRLDVANFYVHDAQLRDNPVAEGHSGDRPYNFQRHLYDRSRPETLQFLAKLRALTDEHQGRMMVAEVFSADPIVRMTQYTEGAARLHTAYSFSFLHANALTPSLIRRSLEAWTSQDAWPSWSFSNHDVARVLTRWGGPETPARAKLLLALLLCLRGTPFLYQGEELGLPQAEVPFERLRDPEAIRFWPEGLGRDGCRTPMPWRTSADAGFSAAEPWLPIDPRHLPLSVEAQEADPDSTLAFTRRFLALRQANRALRRGTIAFRDSAEPLLIFERSEAGERILCLFNLGQTEGTYTDRALCDAETLAMDHGGLLEDGSARLPPGSVLIVRL</sequence>
<evidence type="ECO:0000256" key="1">
    <source>
        <dbReference type="ARBA" id="ARBA00008061"/>
    </source>
</evidence>
<dbReference type="GO" id="GO:0004558">
    <property type="term" value="F:alpha-1,4-glucosidase activity"/>
    <property type="evidence" value="ECO:0007669"/>
    <property type="project" value="UniProtKB-EC"/>
</dbReference>